<sequence length="28" mass="2956">MKAGLLFSGGKDSALAAVMLARDYEVEL</sequence>
<dbReference type="GO" id="GO:0016787">
    <property type="term" value="F:hydrolase activity"/>
    <property type="evidence" value="ECO:0007669"/>
    <property type="project" value="UniProtKB-KW"/>
</dbReference>
<dbReference type="InterPro" id="IPR055834">
    <property type="entry name" value="DUF7411"/>
</dbReference>
<evidence type="ECO:0000313" key="1">
    <source>
        <dbReference type="EMBL" id="HDR46400.1"/>
    </source>
</evidence>
<protein>
    <submittedName>
        <fullName evidence="1">Alpha hydrolase</fullName>
    </submittedName>
</protein>
<dbReference type="AlphaFoldDB" id="A0A831PNM9"/>
<gene>
    <name evidence="1" type="ORF">ENN94_01720</name>
</gene>
<dbReference type="Proteomes" id="UP000886162">
    <property type="component" value="Unassembled WGS sequence"/>
</dbReference>
<dbReference type="Pfam" id="PF24167">
    <property type="entry name" value="DUF7411"/>
    <property type="match status" value="1"/>
</dbReference>
<reference evidence="1" key="1">
    <citation type="journal article" date="2020" name="mSystems">
        <title>Genome- and Community-Level Interaction Insights into Carbon Utilization and Element Cycling Functions of Hydrothermarchaeota in Hydrothermal Sediment.</title>
        <authorList>
            <person name="Zhou Z."/>
            <person name="Liu Y."/>
            <person name="Xu W."/>
            <person name="Pan J."/>
            <person name="Luo Z.H."/>
            <person name="Li M."/>
        </authorList>
    </citation>
    <scope>NUCLEOTIDE SEQUENCE [LARGE SCALE GENOMIC DNA]</scope>
    <source>
        <strain evidence="1">SpSt-1220</strain>
    </source>
</reference>
<dbReference type="EMBL" id="DSDO01000117">
    <property type="protein sequence ID" value="HDR46400.1"/>
    <property type="molecule type" value="Genomic_DNA"/>
</dbReference>
<feature type="non-terminal residue" evidence="1">
    <location>
        <position position="28"/>
    </location>
</feature>
<name>A0A831PNM9_9BACT</name>
<dbReference type="InterPro" id="IPR014729">
    <property type="entry name" value="Rossmann-like_a/b/a_fold"/>
</dbReference>
<comment type="caution">
    <text evidence="1">The sequence shown here is derived from an EMBL/GenBank/DDBJ whole genome shotgun (WGS) entry which is preliminary data.</text>
</comment>
<keyword evidence="1" id="KW-0378">Hydrolase</keyword>
<accession>A0A831PNM9</accession>
<dbReference type="Gene3D" id="3.40.50.620">
    <property type="entry name" value="HUPs"/>
    <property type="match status" value="1"/>
</dbReference>
<proteinExistence type="predicted"/>
<dbReference type="SUPFAM" id="SSF52402">
    <property type="entry name" value="Adenine nucleotide alpha hydrolases-like"/>
    <property type="match status" value="1"/>
</dbReference>
<organism evidence="1">
    <name type="scientific">Geoalkalibacter subterraneus</name>
    <dbReference type="NCBI Taxonomy" id="483547"/>
    <lineage>
        <taxon>Bacteria</taxon>
        <taxon>Pseudomonadati</taxon>
        <taxon>Thermodesulfobacteriota</taxon>
        <taxon>Desulfuromonadia</taxon>
        <taxon>Desulfuromonadales</taxon>
        <taxon>Geoalkalibacteraceae</taxon>
        <taxon>Geoalkalibacter</taxon>
    </lineage>
</organism>